<evidence type="ECO:0000256" key="1">
    <source>
        <dbReference type="SAM" id="Phobius"/>
    </source>
</evidence>
<protein>
    <submittedName>
        <fullName evidence="2">Uncharacterized protein</fullName>
    </submittedName>
</protein>
<comment type="caution">
    <text evidence="2">The sequence shown here is derived from an EMBL/GenBank/DDBJ whole genome shotgun (WGS) entry which is preliminary data.</text>
</comment>
<evidence type="ECO:0000313" key="3">
    <source>
        <dbReference type="Proteomes" id="UP000223968"/>
    </source>
</evidence>
<keyword evidence="1" id="KW-1133">Transmembrane helix</keyword>
<dbReference type="PANTHER" id="PTHR35896">
    <property type="entry name" value="IG-LIKE DOMAIN-CONTAINING PROTEIN"/>
    <property type="match status" value="1"/>
</dbReference>
<feature type="transmembrane region" description="Helical" evidence="1">
    <location>
        <begin position="42"/>
        <end position="63"/>
    </location>
</feature>
<dbReference type="OrthoDB" id="3501153at2759"/>
<dbReference type="Proteomes" id="UP000223968">
    <property type="component" value="Unassembled WGS sequence"/>
</dbReference>
<name>A0A2B7WEW5_9EURO</name>
<keyword evidence="1" id="KW-0812">Transmembrane</keyword>
<dbReference type="PANTHER" id="PTHR35896:SF3">
    <property type="entry name" value="MAJOR FACILITATOR SUPERFAMILY TRANSPORTER"/>
    <property type="match status" value="1"/>
</dbReference>
<evidence type="ECO:0000313" key="2">
    <source>
        <dbReference type="EMBL" id="PGG95020.1"/>
    </source>
</evidence>
<dbReference type="AlphaFoldDB" id="A0A2B7WEW5"/>
<sequence length="244" mass="28096">MEKGGKNQDFYIQIDAKSERNQPLLPGKSADFNPKRICIFRVYLFAISILALASVTALVATTVPKFRPSKYPSSSLSYTTSLRTLPSTELLQPHTSHGVNCGNSPAEARKLGCRFDMITFSWQHTECWNEDFYLHFVARYNNIWYWETPEGVPVPVEEVKAGLHEVLNTNWEFYIVHCLYTMEKMTHGSSWSSLGAKQRQLLNAWSPQYVHAKQCMLDLMDREKYAGKTMMTGTRMWYPACETR</sequence>
<dbReference type="InterPro" id="IPR053008">
    <property type="entry name" value="Phomopsin_biosynth_assoc"/>
</dbReference>
<proteinExistence type="predicted"/>
<reference evidence="2 3" key="1">
    <citation type="submission" date="2017-10" db="EMBL/GenBank/DDBJ databases">
        <title>Comparative genomics in systemic dimorphic fungi from Ajellomycetaceae.</title>
        <authorList>
            <person name="Munoz J.F."/>
            <person name="Mcewen J.G."/>
            <person name="Clay O.K."/>
            <person name="Cuomo C.A."/>
        </authorList>
    </citation>
    <scope>NUCLEOTIDE SEQUENCE [LARGE SCALE GENOMIC DNA]</scope>
    <source>
        <strain evidence="2 3">UAMH5409</strain>
    </source>
</reference>
<organism evidence="2 3">
    <name type="scientific">Helicocarpus griseus UAMH5409</name>
    <dbReference type="NCBI Taxonomy" id="1447875"/>
    <lineage>
        <taxon>Eukaryota</taxon>
        <taxon>Fungi</taxon>
        <taxon>Dikarya</taxon>
        <taxon>Ascomycota</taxon>
        <taxon>Pezizomycotina</taxon>
        <taxon>Eurotiomycetes</taxon>
        <taxon>Eurotiomycetidae</taxon>
        <taxon>Onygenales</taxon>
        <taxon>Ajellomycetaceae</taxon>
        <taxon>Helicocarpus</taxon>
    </lineage>
</organism>
<accession>A0A2B7WEW5</accession>
<keyword evidence="1" id="KW-0472">Membrane</keyword>
<gene>
    <name evidence="2" type="ORF">AJ79_10315</name>
</gene>
<dbReference type="STRING" id="1447875.A0A2B7WEW5"/>
<keyword evidence="3" id="KW-1185">Reference proteome</keyword>
<dbReference type="EMBL" id="PDNB01000449">
    <property type="protein sequence ID" value="PGG95020.1"/>
    <property type="molecule type" value="Genomic_DNA"/>
</dbReference>